<keyword evidence="2" id="KW-1185">Reference proteome</keyword>
<comment type="caution">
    <text evidence="1">The sequence shown here is derived from an EMBL/GenBank/DDBJ whole genome shotgun (WGS) entry which is preliminary data.</text>
</comment>
<organism evidence="1 2">
    <name type="scientific">Emericellopsis cladophorae</name>
    <dbReference type="NCBI Taxonomy" id="2686198"/>
    <lineage>
        <taxon>Eukaryota</taxon>
        <taxon>Fungi</taxon>
        <taxon>Dikarya</taxon>
        <taxon>Ascomycota</taxon>
        <taxon>Pezizomycotina</taxon>
        <taxon>Sordariomycetes</taxon>
        <taxon>Hypocreomycetidae</taxon>
        <taxon>Hypocreales</taxon>
        <taxon>Bionectriaceae</taxon>
        <taxon>Emericellopsis</taxon>
    </lineage>
</organism>
<proteinExistence type="predicted"/>
<protein>
    <recommendedName>
        <fullName evidence="3">F-box domain-containing protein</fullName>
    </recommendedName>
</protein>
<reference evidence="1" key="1">
    <citation type="journal article" date="2021" name="J Fungi (Basel)">
        <title>Genomic and Metabolomic Analyses of the Marine Fungus Emericellopsis cladophorae: Insights into Saltwater Adaptability Mechanisms and Its Biosynthetic Potential.</title>
        <authorList>
            <person name="Goncalves M.F.M."/>
            <person name="Hilario S."/>
            <person name="Van de Peer Y."/>
            <person name="Esteves A.C."/>
            <person name="Alves A."/>
        </authorList>
    </citation>
    <scope>NUCLEOTIDE SEQUENCE</scope>
    <source>
        <strain evidence="1">MUM 19.33</strain>
    </source>
</reference>
<evidence type="ECO:0000313" key="1">
    <source>
        <dbReference type="EMBL" id="KAI6781899.1"/>
    </source>
</evidence>
<dbReference type="Proteomes" id="UP001055219">
    <property type="component" value="Unassembled WGS sequence"/>
</dbReference>
<dbReference type="OrthoDB" id="5427059at2759"/>
<evidence type="ECO:0000313" key="2">
    <source>
        <dbReference type="Proteomes" id="UP001055219"/>
    </source>
</evidence>
<name>A0A9P9Y1N2_9HYPO</name>
<reference evidence="1" key="2">
    <citation type="submission" date="2022-07" db="EMBL/GenBank/DDBJ databases">
        <authorList>
            <person name="Goncalves M.F.M."/>
            <person name="Hilario S."/>
            <person name="Van De Peer Y."/>
            <person name="Esteves A.C."/>
            <person name="Alves A."/>
        </authorList>
    </citation>
    <scope>NUCLEOTIDE SEQUENCE</scope>
    <source>
        <strain evidence="1">MUM 19.33</strain>
    </source>
</reference>
<dbReference type="RefSeq" id="XP_051362755.1">
    <property type="nucleotide sequence ID" value="XM_051505848.1"/>
</dbReference>
<gene>
    <name evidence="1" type="ORF">J7T54_005109</name>
</gene>
<dbReference type="AlphaFoldDB" id="A0A9P9Y1N2"/>
<accession>A0A9P9Y1N2</accession>
<sequence length="445" mass="51264">MKINQLPLEVVANILSSLESLTELTEAILACRHFYAAFLENPHIPGTIVYSTFDNGEVLPLAVAALRTGKLGTRFVHSDEVLRFVDDLRVPRHLDRELRSMRLHELYDLHDLTDAVTEAAFDWANLAWHNYEEDHNCDFGLSLAEAARFCRVLYRTEIFLRVFRVDDALDEDAKGRVELEGQLWLLKSFCMFEIEQIACAHDYMESRIVFASRFILAHDIEAGAMHIDYLTLGENPLRQKWITRGCVWLAKLIRLKKDVAARRDLLAKSLDGEDAHLYGALWRLKELYRGPNSKLKLCPKQPRQVIDNDPGPPSAFDYAHANTDIDLTVDIGPNGETPDYPILVTFAHDDSGLREQAYVMWDLSRIKDWDLFHEMEIVPSASRAAPEPGWYTQMRRSWAARRKLYEQGERGTWRLERPWSDVSALDEAVASEELWYTMSAFEGRH</sequence>
<dbReference type="EMBL" id="JAGIXG020000017">
    <property type="protein sequence ID" value="KAI6781899.1"/>
    <property type="molecule type" value="Genomic_DNA"/>
</dbReference>
<dbReference type="GeneID" id="75831595"/>
<evidence type="ECO:0008006" key="3">
    <source>
        <dbReference type="Google" id="ProtNLM"/>
    </source>
</evidence>